<name>A0AAE1MLC2_9FABA</name>
<organism evidence="2 3">
    <name type="scientific">Acacia crassicarpa</name>
    <name type="common">northern wattle</name>
    <dbReference type="NCBI Taxonomy" id="499986"/>
    <lineage>
        <taxon>Eukaryota</taxon>
        <taxon>Viridiplantae</taxon>
        <taxon>Streptophyta</taxon>
        <taxon>Embryophyta</taxon>
        <taxon>Tracheophyta</taxon>
        <taxon>Spermatophyta</taxon>
        <taxon>Magnoliopsida</taxon>
        <taxon>eudicotyledons</taxon>
        <taxon>Gunneridae</taxon>
        <taxon>Pentapetalae</taxon>
        <taxon>rosids</taxon>
        <taxon>fabids</taxon>
        <taxon>Fabales</taxon>
        <taxon>Fabaceae</taxon>
        <taxon>Caesalpinioideae</taxon>
        <taxon>mimosoid clade</taxon>
        <taxon>Acacieae</taxon>
        <taxon>Acacia</taxon>
    </lineage>
</organism>
<comment type="caution">
    <text evidence="2">The sequence shown here is derived from an EMBL/GenBank/DDBJ whole genome shotgun (WGS) entry which is preliminary data.</text>
</comment>
<reference evidence="2" key="1">
    <citation type="submission" date="2023-10" db="EMBL/GenBank/DDBJ databases">
        <title>Chromosome-level genome of the transformable northern wattle, Acacia crassicarpa.</title>
        <authorList>
            <person name="Massaro I."/>
            <person name="Sinha N.R."/>
            <person name="Poethig S."/>
            <person name="Leichty A.R."/>
        </authorList>
    </citation>
    <scope>NUCLEOTIDE SEQUENCE</scope>
    <source>
        <strain evidence="2">Acra3RX</strain>
        <tissue evidence="2">Leaf</tissue>
    </source>
</reference>
<accession>A0AAE1MLC2</accession>
<dbReference type="EMBL" id="JAWXYG010000008">
    <property type="protein sequence ID" value="KAK4264716.1"/>
    <property type="molecule type" value="Genomic_DNA"/>
</dbReference>
<keyword evidence="1" id="KW-0732">Signal</keyword>
<evidence type="ECO:0008006" key="4">
    <source>
        <dbReference type="Google" id="ProtNLM"/>
    </source>
</evidence>
<feature type="chain" id="PRO_5041983517" description="Secreted protein" evidence="1">
    <location>
        <begin position="17"/>
        <end position="81"/>
    </location>
</feature>
<dbReference type="Proteomes" id="UP001293593">
    <property type="component" value="Unassembled WGS sequence"/>
</dbReference>
<evidence type="ECO:0000313" key="2">
    <source>
        <dbReference type="EMBL" id="KAK4264716.1"/>
    </source>
</evidence>
<feature type="signal peptide" evidence="1">
    <location>
        <begin position="1"/>
        <end position="16"/>
    </location>
</feature>
<evidence type="ECO:0000256" key="1">
    <source>
        <dbReference type="SAM" id="SignalP"/>
    </source>
</evidence>
<protein>
    <recommendedName>
        <fullName evidence="4">Secreted protein</fullName>
    </recommendedName>
</protein>
<dbReference type="AlphaFoldDB" id="A0AAE1MLC2"/>
<keyword evidence="3" id="KW-1185">Reference proteome</keyword>
<proteinExistence type="predicted"/>
<evidence type="ECO:0000313" key="3">
    <source>
        <dbReference type="Proteomes" id="UP001293593"/>
    </source>
</evidence>
<sequence length="81" mass="8960">MLWLMRFSIFFSAAMALVVLSPSLQSFPPAKAIKSSTSRDISVCQSRCPPRIVKTYFRSGKPLHSAMPITVVRIKGGFQGK</sequence>
<gene>
    <name evidence="2" type="ORF">QN277_025852</name>
</gene>